<dbReference type="GO" id="GO:0003836">
    <property type="term" value="F:beta-galactoside (CMP) alpha-2,3-sialyltransferase activity"/>
    <property type="evidence" value="ECO:0007669"/>
    <property type="project" value="UniProtKB-EC"/>
</dbReference>
<organism evidence="18 19">
    <name type="scientific">Ailuropoda melanoleuca</name>
    <name type="common">Giant panda</name>
    <dbReference type="NCBI Taxonomy" id="9646"/>
    <lineage>
        <taxon>Eukaryota</taxon>
        <taxon>Metazoa</taxon>
        <taxon>Chordata</taxon>
        <taxon>Craniata</taxon>
        <taxon>Vertebrata</taxon>
        <taxon>Euteleostomi</taxon>
        <taxon>Mammalia</taxon>
        <taxon>Eutheria</taxon>
        <taxon>Laurasiatheria</taxon>
        <taxon>Carnivora</taxon>
        <taxon>Caniformia</taxon>
        <taxon>Ursidae</taxon>
        <taxon>Ailuropoda</taxon>
    </lineage>
</organism>
<evidence type="ECO:0000256" key="16">
    <source>
        <dbReference type="ARBA" id="ARBA00043773"/>
    </source>
</evidence>
<keyword evidence="8" id="KW-1133">Transmembrane helix</keyword>
<comment type="catalytic activity">
    <reaction evidence="12">
        <text>a beta-D-galactosyl-(1-&gt;3)-N-acetyl-alpha-D-galactosaminyl derivative + CMP-N-acetyl-beta-neuraminate = an N-acetyl-alpha-neuraminyl-(2-&gt;3)-beta-D-galactosyl-(1-&gt;3)-N-acetyl-alpha-D-galactosaminyl derivative + CMP + H(+)</text>
        <dbReference type="Rhea" id="RHEA:21616"/>
        <dbReference type="ChEBI" id="CHEBI:15378"/>
        <dbReference type="ChEBI" id="CHEBI:57812"/>
        <dbReference type="ChEBI" id="CHEBI:60377"/>
        <dbReference type="ChEBI" id="CHEBI:133470"/>
        <dbReference type="ChEBI" id="CHEBI:139596"/>
        <dbReference type="EC" id="2.4.3.4"/>
    </reaction>
    <physiologicalReaction direction="left-to-right" evidence="12">
        <dbReference type="Rhea" id="RHEA:21617"/>
    </physiologicalReaction>
</comment>
<keyword evidence="7" id="KW-0735">Signal-anchor</keyword>
<evidence type="ECO:0000256" key="5">
    <source>
        <dbReference type="ARBA" id="ARBA00022679"/>
    </source>
</evidence>
<evidence type="ECO:0000313" key="19">
    <source>
        <dbReference type="Proteomes" id="UP000008912"/>
    </source>
</evidence>
<dbReference type="GO" id="GO:0000139">
    <property type="term" value="C:Golgi membrane"/>
    <property type="evidence" value="ECO:0007669"/>
    <property type="project" value="UniProtKB-SubCell"/>
</dbReference>
<sequence>MLSLCPCTFHPRASHSPLWRVGDWNGFAARYGKTMEYLKGATESMTPDTVPWWLGMNSTSGLGKMWENLFKVIPRPSVSHFHLYCGTCALVGNSKTLWGSGLSHNINQCTAAFGMNQGHAQGFETAANQTTGHFVYPGNASNWGSWRQLVLLVLKLSGLVWTSDALSEEVSLFGFGTDQLMRWSHYWDDDYWFESNMHSFTEEQKAVLNLQREGKVVTHS</sequence>
<gene>
    <name evidence="18" type="primary">C13H20orf173</name>
</gene>
<evidence type="ECO:0000256" key="1">
    <source>
        <dbReference type="ARBA" id="ARBA00004323"/>
    </source>
</evidence>
<dbReference type="Pfam" id="PF00777">
    <property type="entry name" value="Glyco_transf_29"/>
    <property type="match status" value="2"/>
</dbReference>
<keyword evidence="6" id="KW-0812">Transmembrane</keyword>
<evidence type="ECO:0000256" key="6">
    <source>
        <dbReference type="ARBA" id="ARBA00022692"/>
    </source>
</evidence>
<evidence type="ECO:0000256" key="7">
    <source>
        <dbReference type="ARBA" id="ARBA00022968"/>
    </source>
</evidence>
<evidence type="ECO:0000256" key="15">
    <source>
        <dbReference type="ARBA" id="ARBA00043673"/>
    </source>
</evidence>
<dbReference type="EC" id="2.4.3.2" evidence="13"/>
<dbReference type="GO" id="GO:0047288">
    <property type="term" value="F:beta-D-galactosyl-(1-&gt;3)-N-acetyl-beta-D-galactosaminide alpha-2,3- sialyltransferase"/>
    <property type="evidence" value="ECO:0007669"/>
    <property type="project" value="UniProtKB-EC"/>
</dbReference>
<evidence type="ECO:0000256" key="4">
    <source>
        <dbReference type="ARBA" id="ARBA00022676"/>
    </source>
</evidence>
<dbReference type="GeneTree" id="ENSGT00940000166164"/>
<dbReference type="InParanoid" id="A0A7N5JIE8"/>
<evidence type="ECO:0000256" key="10">
    <source>
        <dbReference type="ARBA" id="ARBA00023136"/>
    </source>
</evidence>
<keyword evidence="11" id="KW-0325">Glycoprotein</keyword>
<accession>A0A7N5JIE8</accession>
<keyword evidence="4" id="KW-0328">Glycosyltransferase</keyword>
<keyword evidence="19" id="KW-1185">Reference proteome</keyword>
<comment type="pathway">
    <text evidence="2">Glycolipid biosynthesis.</text>
</comment>
<comment type="subcellular location">
    <subcellularLocation>
        <location evidence="1">Golgi apparatus membrane</location>
        <topology evidence="1">Single-pass type II membrane protein</topology>
    </subcellularLocation>
</comment>
<protein>
    <recommendedName>
        <fullName evidence="13">beta-D-galactosyl-(1-&gt;3)-N-acetyl-beta-D-galactosaminide alpha-2,3-sialyltransferase</fullName>
        <ecNumber evidence="13">2.4.3.2</ecNumber>
    </recommendedName>
    <alternativeName>
        <fullName evidence="14">Monosialoganglioside sialyltransferase</fullName>
    </alternativeName>
</protein>
<comment type="catalytic activity">
    <reaction evidence="17">
        <text>ganglioside GM1 (d18:1(4E)/18:0) + CMP-N-acetyl-beta-neuraminate = ganglioside GD1a (18:1(4E)/18:0) + CMP + H(+)</text>
        <dbReference type="Rhea" id="RHEA:48248"/>
        <dbReference type="ChEBI" id="CHEBI:15378"/>
        <dbReference type="ChEBI" id="CHEBI:57812"/>
        <dbReference type="ChEBI" id="CHEBI:60377"/>
        <dbReference type="ChEBI" id="CHEBI:73110"/>
        <dbReference type="ChEBI" id="CHEBI:90153"/>
    </reaction>
    <physiologicalReaction direction="left-to-right" evidence="17">
        <dbReference type="Rhea" id="RHEA:48249"/>
    </physiologicalReaction>
</comment>
<keyword evidence="5" id="KW-0808">Transferase</keyword>
<evidence type="ECO:0000256" key="14">
    <source>
        <dbReference type="ARBA" id="ARBA00042990"/>
    </source>
</evidence>
<evidence type="ECO:0000313" key="18">
    <source>
        <dbReference type="Ensembl" id="ENSAMEP00000025870.1"/>
    </source>
</evidence>
<dbReference type="Ensembl" id="ENSAMET00000047988.1">
    <property type="protein sequence ID" value="ENSAMEP00000025870.1"/>
    <property type="gene ID" value="ENSAMEG00000009845.2"/>
</dbReference>
<dbReference type="PANTHER" id="PTHR46032">
    <property type="entry name" value="ALPHA-2,3-SIALYLTRANSFERASE ST3GAL I ISOFORM X1"/>
    <property type="match status" value="1"/>
</dbReference>
<comment type="catalytic activity">
    <reaction evidence="16">
        <text>a ganglioside GM1 (d18:1(4E)) + CMP-N-acetyl-beta-neuraminate = a ganglioside GD1a (d18:1(4E)) + CMP + H(+)</text>
        <dbReference type="Rhea" id="RHEA:18021"/>
        <dbReference type="ChEBI" id="CHEBI:15378"/>
        <dbReference type="ChEBI" id="CHEBI:57812"/>
        <dbReference type="ChEBI" id="CHEBI:60377"/>
        <dbReference type="ChEBI" id="CHEBI:77709"/>
        <dbReference type="ChEBI" id="CHEBI:78445"/>
        <dbReference type="EC" id="2.4.3.2"/>
    </reaction>
    <physiologicalReaction direction="left-to-right" evidence="16">
        <dbReference type="Rhea" id="RHEA:18022"/>
    </physiologicalReaction>
</comment>
<proteinExistence type="inferred from homology"/>
<reference evidence="18" key="2">
    <citation type="submission" date="2025-08" db="UniProtKB">
        <authorList>
            <consortium name="Ensembl"/>
        </authorList>
    </citation>
    <scope>IDENTIFICATION</scope>
</reference>
<dbReference type="InterPro" id="IPR051757">
    <property type="entry name" value="Beta-gal_alpha2-3_sialyltrans"/>
</dbReference>
<dbReference type="InterPro" id="IPR038578">
    <property type="entry name" value="GT29-like_sf"/>
</dbReference>
<evidence type="ECO:0000256" key="8">
    <source>
        <dbReference type="ARBA" id="ARBA00022989"/>
    </source>
</evidence>
<dbReference type="AlphaFoldDB" id="A0A7N5JIE8"/>
<evidence type="ECO:0000256" key="9">
    <source>
        <dbReference type="ARBA" id="ARBA00023034"/>
    </source>
</evidence>
<dbReference type="PANTHER" id="PTHR46032:SF7">
    <property type="entry name" value="RIKEN CDNA 6430550D23 GENE"/>
    <property type="match status" value="1"/>
</dbReference>
<reference evidence="18" key="3">
    <citation type="submission" date="2025-09" db="UniProtKB">
        <authorList>
            <consortium name="Ensembl"/>
        </authorList>
    </citation>
    <scope>IDENTIFICATION</scope>
</reference>
<evidence type="ECO:0000256" key="13">
    <source>
        <dbReference type="ARBA" id="ARBA00039106"/>
    </source>
</evidence>
<reference evidence="18 19" key="1">
    <citation type="journal article" date="2010" name="Nature">
        <title>The sequence and de novo assembly of the giant panda genome.</title>
        <authorList>
            <person name="Li R."/>
            <person name="Fan W."/>
            <person name="Tian G."/>
            <person name="Zhu H."/>
            <person name="He L."/>
            <person name="Cai J."/>
            <person name="Huang Q."/>
            <person name="Cai Q."/>
            <person name="Li B."/>
            <person name="Bai Y."/>
            <person name="Zhang Z."/>
            <person name="Zhang Y."/>
            <person name="Wang W."/>
            <person name="Li J."/>
            <person name="Wei F."/>
            <person name="Li H."/>
            <person name="Jian M."/>
            <person name="Li J."/>
            <person name="Zhang Z."/>
            <person name="Nielsen R."/>
            <person name="Li D."/>
            <person name="Gu W."/>
            <person name="Yang Z."/>
            <person name="Xuan Z."/>
            <person name="Ryder O.A."/>
            <person name="Leung F.C."/>
            <person name="Zhou Y."/>
            <person name="Cao J."/>
            <person name="Sun X."/>
            <person name="Fu Y."/>
            <person name="Fang X."/>
            <person name="Guo X."/>
            <person name="Wang B."/>
            <person name="Hou R."/>
            <person name="Shen F."/>
            <person name="Mu B."/>
            <person name="Ni P."/>
            <person name="Lin R."/>
            <person name="Qian W."/>
            <person name="Wang G."/>
            <person name="Yu C."/>
            <person name="Nie W."/>
            <person name="Wang J."/>
            <person name="Wu Z."/>
            <person name="Liang H."/>
            <person name="Min J."/>
            <person name="Wu Q."/>
            <person name="Cheng S."/>
            <person name="Ruan J."/>
            <person name="Wang M."/>
            <person name="Shi Z."/>
            <person name="Wen M."/>
            <person name="Liu B."/>
            <person name="Ren X."/>
            <person name="Zheng H."/>
            <person name="Dong D."/>
            <person name="Cook K."/>
            <person name="Shan G."/>
            <person name="Zhang H."/>
            <person name="Kosiol C."/>
            <person name="Xie X."/>
            <person name="Lu Z."/>
            <person name="Zheng H."/>
            <person name="Li Y."/>
            <person name="Steiner C.C."/>
            <person name="Lam T.T."/>
            <person name="Lin S."/>
            <person name="Zhang Q."/>
            <person name="Li G."/>
            <person name="Tian J."/>
            <person name="Gong T."/>
            <person name="Liu H."/>
            <person name="Zhang D."/>
            <person name="Fang L."/>
            <person name="Ye C."/>
            <person name="Zhang J."/>
            <person name="Hu W."/>
            <person name="Xu A."/>
            <person name="Ren Y."/>
            <person name="Zhang G."/>
            <person name="Bruford M.W."/>
            <person name="Li Q."/>
            <person name="Ma L."/>
            <person name="Guo Y."/>
            <person name="An N."/>
            <person name="Hu Y."/>
            <person name="Zheng Y."/>
            <person name="Shi Y."/>
            <person name="Li Z."/>
            <person name="Liu Q."/>
            <person name="Chen Y."/>
            <person name="Zhao J."/>
            <person name="Qu N."/>
            <person name="Zhao S."/>
            <person name="Tian F."/>
            <person name="Wang X."/>
            <person name="Wang H."/>
            <person name="Xu L."/>
            <person name="Liu X."/>
            <person name="Vinar T."/>
            <person name="Wang Y."/>
            <person name="Lam T.W."/>
            <person name="Yiu S.M."/>
            <person name="Liu S."/>
            <person name="Zhang H."/>
            <person name="Li D."/>
            <person name="Huang Y."/>
            <person name="Wang X."/>
            <person name="Yang G."/>
            <person name="Jiang Z."/>
            <person name="Wang J."/>
            <person name="Qin N."/>
            <person name="Li L."/>
            <person name="Li J."/>
            <person name="Bolund L."/>
            <person name="Kristiansen K."/>
            <person name="Wong G.K."/>
            <person name="Olson M."/>
            <person name="Zhang X."/>
            <person name="Li S."/>
            <person name="Yang H."/>
            <person name="Wang J."/>
            <person name="Wang J."/>
        </authorList>
    </citation>
    <scope>NUCLEOTIDE SEQUENCE [LARGE SCALE GENOMIC DNA]</scope>
</reference>
<dbReference type="Gene3D" id="3.90.1480.20">
    <property type="entry name" value="Glycosyl transferase family 29"/>
    <property type="match status" value="2"/>
</dbReference>
<keyword evidence="9" id="KW-0333">Golgi apparatus</keyword>
<keyword evidence="10" id="KW-0472">Membrane</keyword>
<evidence type="ECO:0000256" key="12">
    <source>
        <dbReference type="ARBA" id="ARBA00036292"/>
    </source>
</evidence>
<name>A0A7N5JIE8_AILME</name>
<evidence type="ECO:0000256" key="17">
    <source>
        <dbReference type="ARBA" id="ARBA00047509"/>
    </source>
</evidence>
<comment type="catalytic activity">
    <reaction evidence="15">
        <text>a ganglioside GA1 (d18:1(4E)) + CMP-N-acetyl-beta-neuraminate = a ganglioside GM1b (d18:1(4E)) + CMP + H(+)</text>
        <dbReference type="Rhea" id="RHEA:47560"/>
        <dbReference type="ChEBI" id="CHEBI:15378"/>
        <dbReference type="ChEBI" id="CHEBI:27938"/>
        <dbReference type="ChEBI" id="CHEBI:57812"/>
        <dbReference type="ChEBI" id="CHEBI:60377"/>
        <dbReference type="ChEBI" id="CHEBI:78568"/>
    </reaction>
    <physiologicalReaction direction="left-to-right" evidence="15">
        <dbReference type="Rhea" id="RHEA:47561"/>
    </physiologicalReaction>
</comment>
<dbReference type="InterPro" id="IPR001675">
    <property type="entry name" value="Glyco_trans_29"/>
</dbReference>
<evidence type="ECO:0000256" key="11">
    <source>
        <dbReference type="ARBA" id="ARBA00023180"/>
    </source>
</evidence>
<dbReference type="Proteomes" id="UP000008912">
    <property type="component" value="Unassembled WGS sequence"/>
</dbReference>
<evidence type="ECO:0000256" key="3">
    <source>
        <dbReference type="ARBA" id="ARBA00006003"/>
    </source>
</evidence>
<dbReference type="GO" id="GO:0097503">
    <property type="term" value="P:sialylation"/>
    <property type="evidence" value="ECO:0007669"/>
    <property type="project" value="TreeGrafter"/>
</dbReference>
<comment type="similarity">
    <text evidence="3">Belongs to the glycosyltransferase 29 family.</text>
</comment>
<evidence type="ECO:0000256" key="2">
    <source>
        <dbReference type="ARBA" id="ARBA00004934"/>
    </source>
</evidence>